<dbReference type="Gene3D" id="3.30.460.10">
    <property type="entry name" value="Beta Polymerase, domain 2"/>
    <property type="match status" value="1"/>
</dbReference>
<dbReference type="GO" id="GO:0046872">
    <property type="term" value="F:metal ion binding"/>
    <property type="evidence" value="ECO:0007669"/>
    <property type="project" value="UniProtKB-KW"/>
</dbReference>
<keyword evidence="4" id="KW-0479">Metal-binding</keyword>
<feature type="domain" description="Polymerase beta nucleotidyltransferase" evidence="8">
    <location>
        <begin position="9"/>
        <end position="95"/>
    </location>
</feature>
<evidence type="ECO:0000256" key="3">
    <source>
        <dbReference type="ARBA" id="ARBA00022695"/>
    </source>
</evidence>
<evidence type="ECO:0000256" key="6">
    <source>
        <dbReference type="ARBA" id="ARBA00022840"/>
    </source>
</evidence>
<comment type="caution">
    <text evidence="9">The sequence shown here is derived from an EMBL/GenBank/DDBJ whole genome shotgun (WGS) entry which is preliminary data.</text>
</comment>
<keyword evidence="7" id="KW-0460">Magnesium</keyword>
<comment type="cofactor">
    <cofactor evidence="1">
        <name>Mg(2+)</name>
        <dbReference type="ChEBI" id="CHEBI:18420"/>
    </cofactor>
</comment>
<keyword evidence="6" id="KW-0067">ATP-binding</keyword>
<reference evidence="9 10" key="1">
    <citation type="journal article" date="2016" name="Nat. Commun.">
        <title>Thousands of microbial genomes shed light on interconnected biogeochemical processes in an aquifer system.</title>
        <authorList>
            <person name="Anantharaman K."/>
            <person name="Brown C.T."/>
            <person name="Hug L.A."/>
            <person name="Sharon I."/>
            <person name="Castelle C.J."/>
            <person name="Probst A.J."/>
            <person name="Thomas B.C."/>
            <person name="Singh A."/>
            <person name="Wilkins M.J."/>
            <person name="Karaoz U."/>
            <person name="Brodie E.L."/>
            <person name="Williams K.H."/>
            <person name="Hubbard S.S."/>
            <person name="Banfield J.F."/>
        </authorList>
    </citation>
    <scope>NUCLEOTIDE SEQUENCE [LARGE SCALE GENOMIC DNA]</scope>
</reference>
<keyword evidence="3" id="KW-0548">Nucleotidyltransferase</keyword>
<name>A0A1G2D6P4_9BACT</name>
<dbReference type="EMBL" id="MHLL01000032">
    <property type="protein sequence ID" value="OGZ08561.1"/>
    <property type="molecule type" value="Genomic_DNA"/>
</dbReference>
<proteinExistence type="predicted"/>
<evidence type="ECO:0000313" key="9">
    <source>
        <dbReference type="EMBL" id="OGZ08561.1"/>
    </source>
</evidence>
<organism evidence="9 10">
    <name type="scientific">Candidatus Lloydbacteria bacterium RIFCSPHIGHO2_02_FULL_50_13</name>
    <dbReference type="NCBI Taxonomy" id="1798661"/>
    <lineage>
        <taxon>Bacteria</taxon>
        <taxon>Candidatus Lloydiibacteriota</taxon>
    </lineage>
</organism>
<dbReference type="InterPro" id="IPR043519">
    <property type="entry name" value="NT_sf"/>
</dbReference>
<evidence type="ECO:0000256" key="4">
    <source>
        <dbReference type="ARBA" id="ARBA00022723"/>
    </source>
</evidence>
<evidence type="ECO:0000256" key="5">
    <source>
        <dbReference type="ARBA" id="ARBA00022741"/>
    </source>
</evidence>
<evidence type="ECO:0000259" key="8">
    <source>
        <dbReference type="Pfam" id="PF18765"/>
    </source>
</evidence>
<dbReference type="PANTHER" id="PTHR33571:SF14">
    <property type="entry name" value="PROTEIN ADENYLYLTRANSFERASE MJ0435-RELATED"/>
    <property type="match status" value="1"/>
</dbReference>
<evidence type="ECO:0000256" key="1">
    <source>
        <dbReference type="ARBA" id="ARBA00001946"/>
    </source>
</evidence>
<dbReference type="AlphaFoldDB" id="A0A1G2D6P4"/>
<dbReference type="Pfam" id="PF18765">
    <property type="entry name" value="Polbeta"/>
    <property type="match status" value="1"/>
</dbReference>
<dbReference type="PANTHER" id="PTHR33571">
    <property type="entry name" value="SSL8005 PROTEIN"/>
    <property type="match status" value="1"/>
</dbReference>
<dbReference type="GO" id="GO:0016779">
    <property type="term" value="F:nucleotidyltransferase activity"/>
    <property type="evidence" value="ECO:0007669"/>
    <property type="project" value="UniProtKB-KW"/>
</dbReference>
<evidence type="ECO:0000256" key="7">
    <source>
        <dbReference type="ARBA" id="ARBA00022842"/>
    </source>
</evidence>
<accession>A0A1G2D6P4</accession>
<dbReference type="InterPro" id="IPR041633">
    <property type="entry name" value="Polbeta"/>
</dbReference>
<dbReference type="STRING" id="1798661.A3D65_04885"/>
<dbReference type="InterPro" id="IPR052038">
    <property type="entry name" value="Type-VII_TA_antitoxin"/>
</dbReference>
<keyword evidence="5" id="KW-0547">Nucleotide-binding</keyword>
<dbReference type="SUPFAM" id="SSF81301">
    <property type="entry name" value="Nucleotidyltransferase"/>
    <property type="match status" value="1"/>
</dbReference>
<evidence type="ECO:0000313" key="10">
    <source>
        <dbReference type="Proteomes" id="UP000177996"/>
    </source>
</evidence>
<protein>
    <recommendedName>
        <fullName evidence="8">Polymerase beta nucleotidyltransferase domain-containing protein</fullName>
    </recommendedName>
</protein>
<sequence length="96" mass="10687">MSIAEITLKIKPVLEEYGVGYAGIFGSVARGEDLPDSDIDIMVSIEKPMGIYRFMELQGRLQSAVGRDVDLVSKNAVNKYLEPYIKEDLVTVYEKG</sequence>
<dbReference type="GO" id="GO:0005524">
    <property type="term" value="F:ATP binding"/>
    <property type="evidence" value="ECO:0007669"/>
    <property type="project" value="UniProtKB-KW"/>
</dbReference>
<evidence type="ECO:0000256" key="2">
    <source>
        <dbReference type="ARBA" id="ARBA00022679"/>
    </source>
</evidence>
<gene>
    <name evidence="9" type="ORF">A3D65_04885</name>
</gene>
<dbReference type="Proteomes" id="UP000177996">
    <property type="component" value="Unassembled WGS sequence"/>
</dbReference>
<dbReference type="CDD" id="cd05403">
    <property type="entry name" value="NT_KNTase_like"/>
    <property type="match status" value="1"/>
</dbReference>
<keyword evidence="2" id="KW-0808">Transferase</keyword>